<gene>
    <name evidence="2" type="ORF">TGFOU_318640</name>
</gene>
<comment type="caution">
    <text evidence="2">The sequence shown here is derived from an EMBL/GenBank/DDBJ whole genome shotgun (WGS) entry which is preliminary data.</text>
</comment>
<organism evidence="2 3">
    <name type="scientific">Toxoplasma gondii FOU</name>
    <dbReference type="NCBI Taxonomy" id="943167"/>
    <lineage>
        <taxon>Eukaryota</taxon>
        <taxon>Sar</taxon>
        <taxon>Alveolata</taxon>
        <taxon>Apicomplexa</taxon>
        <taxon>Conoidasida</taxon>
        <taxon>Coccidia</taxon>
        <taxon>Eucoccidiorida</taxon>
        <taxon>Eimeriorina</taxon>
        <taxon>Sarcocystidae</taxon>
        <taxon>Toxoplasma</taxon>
    </lineage>
</organism>
<dbReference type="Proteomes" id="UP000028838">
    <property type="component" value="Unassembled WGS sequence"/>
</dbReference>
<evidence type="ECO:0000313" key="2">
    <source>
        <dbReference type="EMBL" id="KFG36206.1"/>
    </source>
</evidence>
<protein>
    <submittedName>
        <fullName evidence="2">Uncharacterized protein</fullName>
    </submittedName>
</protein>
<dbReference type="VEuPathDB" id="ToxoDB:TGFOU_318640"/>
<evidence type="ECO:0000256" key="1">
    <source>
        <dbReference type="SAM" id="MobiDB-lite"/>
    </source>
</evidence>
<dbReference type="AlphaFoldDB" id="A0A086JVN8"/>
<feature type="region of interest" description="Disordered" evidence="1">
    <location>
        <begin position="253"/>
        <end position="277"/>
    </location>
</feature>
<feature type="region of interest" description="Disordered" evidence="1">
    <location>
        <begin position="50"/>
        <end position="94"/>
    </location>
</feature>
<proteinExistence type="predicted"/>
<sequence>MAGENIGARTCVLTTPGVFVRLLGKSVPICSGSFLKSHIQHLSKTLGFPSNEETTAVSAQDRKDEDAEGKAPVRATRFSRTSVPSGSASLDNNGDKETRICRAKLRRAVLSPTFLAHMSSHFDSCSTAPPAAQSERDLDDACLAWSSLLWRAIGSFWETEGGEPCCPVTRDGVNASVSDVSENEDDLHNSMEDVIAGLAQLVNIEQALDALLSAVEAVVASPFRARKYMNICTVMLKQIGDALDKRLSPVWRGASSSSKSGVSRPANDGGVQSADETGEKWEWRGRRRIAVCLLFTRLPSLICSIAHFVAASARPPPGEPSRCLLSSPSCVNAGDTASLKLLKEQIGLYEKGLLTSLDLIRTVILDEAERYHAPVEEFESNLVEKVICICTPTNMKWKSEKSSTESNRTKSYESLLPSSLRRYELVFGDADASVAGTSKRGVGKRELPDTRQINPERSIRDATLRVAALIEALMIPLQSLGFSGSAPPAQDDFPLADAWRSPRVTTLGAEILQVLRKAVNPSVSPSFPTMTHQQFLSEGNRTRLICRTCSLLLSCKQLPRAFDGSKNPYRRQMLSLELAVDVAAAQAETSPDSFRDKISGIKCLPDGLADENVPQHATAFCRTKGDYASIQNARKATWDFASHLGDTGAMLLCFMVARVFHGLLLSLAEHEATDYSRLTIPVLLRLVDIPQPSVRRLGWTCLSIASSLLSPSDALAFQSPLLRAIHDGFPICNEIPTCVEDYMSAVVSALKVLFPDPTESYFLAELQFLTNMCIVTLGQEPLCLASFMRHFRSVVKRAGVAAIYIAKDLIKIGLRGVESLTPVAIIEGIALIRQLFVELGVHSVSYVPEVLCRLVMIYITFVSPAVDCCDHQLFKIVGTDGNAERLTETQRLHLENESVLLIKAIRANCTADEYARVVACLRCTCLQISSVHEAHLCHHVQEFRAFCMRCAPL</sequence>
<feature type="compositionally biased region" description="Basic and acidic residues" evidence="1">
    <location>
        <begin position="60"/>
        <end position="71"/>
    </location>
</feature>
<reference evidence="2 3" key="1">
    <citation type="submission" date="2014-07" db="EMBL/GenBank/DDBJ databases">
        <authorList>
            <person name="Sibley D."/>
            <person name="Venepally P."/>
            <person name="Karamycheva S."/>
            <person name="Hadjithomas M."/>
            <person name="Khan A."/>
            <person name="Brunk B."/>
            <person name="Roos D."/>
            <person name="Caler E."/>
            <person name="Lorenzi H."/>
        </authorList>
    </citation>
    <scope>NUCLEOTIDE SEQUENCE [LARGE SCALE GENOMIC DNA]</scope>
    <source>
        <strain evidence="2 3">FOU</strain>
    </source>
</reference>
<name>A0A086JVN8_TOXGO</name>
<dbReference type="EMBL" id="AEYH02002675">
    <property type="protein sequence ID" value="KFG36206.1"/>
    <property type="molecule type" value="Genomic_DNA"/>
</dbReference>
<accession>A0A086JVN8</accession>
<dbReference type="OrthoDB" id="329356at2759"/>
<feature type="compositionally biased region" description="Polar residues" evidence="1">
    <location>
        <begin position="78"/>
        <end position="92"/>
    </location>
</feature>
<evidence type="ECO:0000313" key="3">
    <source>
        <dbReference type="Proteomes" id="UP000028838"/>
    </source>
</evidence>